<protein>
    <recommendedName>
        <fullName evidence="3">YkuS family protein</fullName>
    </recommendedName>
</protein>
<dbReference type="AlphaFoldDB" id="A0A6I6DIP1"/>
<keyword evidence="2" id="KW-1185">Reference proteome</keyword>
<dbReference type="Proteomes" id="UP000426444">
    <property type="component" value="Chromosome"/>
</dbReference>
<proteinExistence type="predicted"/>
<dbReference type="KEGG" id="salq:SYNTR_0788"/>
<accession>A0A6I6DIP1</accession>
<name>A0A6I6DIP1_9FIRM</name>
<dbReference type="EMBL" id="CP046457">
    <property type="protein sequence ID" value="QGT99381.1"/>
    <property type="molecule type" value="Genomic_DNA"/>
</dbReference>
<dbReference type="OrthoDB" id="1708042at2"/>
<dbReference type="RefSeq" id="WP_156203287.1">
    <property type="nucleotide sequence ID" value="NZ_CP046457.1"/>
</dbReference>
<evidence type="ECO:0008006" key="3">
    <source>
        <dbReference type="Google" id="ProtNLM"/>
    </source>
</evidence>
<reference evidence="2" key="1">
    <citation type="journal article" date="2019" name="Microbiology">
        <title>Complete Genome Sequence of an Uncultured Bacterium of the Candidate Phylum Bipolaricaulota.</title>
        <authorList>
            <person name="Kadnikov V.V."/>
            <person name="Mardanov A.V."/>
            <person name="Beletsky A.V."/>
            <person name="Frank Y.A."/>
            <person name="Karnachuk O.V."/>
            <person name="Ravin N.V."/>
        </authorList>
    </citation>
    <scope>NUCLEOTIDE SEQUENCE [LARGE SCALE GENOMIC DNA]</scope>
</reference>
<organism evidence="1 2">
    <name type="scientific">Candidatus Syntrophocurvum alkaliphilum</name>
    <dbReference type="NCBI Taxonomy" id="2293317"/>
    <lineage>
        <taxon>Bacteria</taxon>
        <taxon>Bacillati</taxon>
        <taxon>Bacillota</taxon>
        <taxon>Clostridia</taxon>
        <taxon>Eubacteriales</taxon>
        <taxon>Syntrophomonadaceae</taxon>
        <taxon>Candidatus Syntrophocurvum</taxon>
    </lineage>
</organism>
<dbReference type="InterPro" id="IPR005370">
    <property type="entry name" value="UPF0180"/>
</dbReference>
<gene>
    <name evidence="1" type="ORF">SYNTR_0788</name>
</gene>
<evidence type="ECO:0000313" key="2">
    <source>
        <dbReference type="Proteomes" id="UP000426444"/>
    </source>
</evidence>
<sequence>MDSKLVAVEGNLSHVKDYLNTNGYQVIPVEDAFEKQILAVVISGADENLMGMQELAVKVPVINALGKTPEQILTDITSQ</sequence>
<dbReference type="Pfam" id="PF03698">
    <property type="entry name" value="UPF0180"/>
    <property type="match status" value="1"/>
</dbReference>
<evidence type="ECO:0000313" key="1">
    <source>
        <dbReference type="EMBL" id="QGT99381.1"/>
    </source>
</evidence>